<dbReference type="GO" id="GO:0000160">
    <property type="term" value="P:phosphorelay signal transduction system"/>
    <property type="evidence" value="ECO:0007669"/>
    <property type="project" value="InterPro"/>
</dbReference>
<reference evidence="6 7" key="1">
    <citation type="submission" date="2017-04" db="EMBL/GenBank/DDBJ databases">
        <authorList>
            <person name="Afonso C.L."/>
            <person name="Miller P.J."/>
            <person name="Scott M.A."/>
            <person name="Spackman E."/>
            <person name="Goraichik I."/>
            <person name="Dimitrov K.M."/>
            <person name="Suarez D.L."/>
            <person name="Swayne D.E."/>
        </authorList>
    </citation>
    <scope>NUCLEOTIDE SEQUENCE [LARGE SCALE GENOMIC DNA]</scope>
    <source>
        <strain evidence="6 7">DSM 5090</strain>
    </source>
</reference>
<dbReference type="FunFam" id="3.30.70.270:FF:000001">
    <property type="entry name" value="Diguanylate cyclase domain protein"/>
    <property type="match status" value="1"/>
</dbReference>
<feature type="modified residue" description="4-aspartylphosphate" evidence="2">
    <location>
        <position position="312"/>
    </location>
</feature>
<keyword evidence="7" id="KW-1185">Reference proteome</keyword>
<evidence type="ECO:0000313" key="6">
    <source>
        <dbReference type="EMBL" id="SMC89333.1"/>
    </source>
</evidence>
<dbReference type="InterPro" id="IPR029787">
    <property type="entry name" value="Nucleotide_cyclase"/>
</dbReference>
<dbReference type="AlphaFoldDB" id="A0A1W2CVR7"/>
<dbReference type="InterPro" id="IPR001789">
    <property type="entry name" value="Sig_transdc_resp-reg_receiver"/>
</dbReference>
<evidence type="ECO:0000256" key="1">
    <source>
        <dbReference type="PROSITE-ProRule" id="PRU00110"/>
    </source>
</evidence>
<dbReference type="SMART" id="SM00267">
    <property type="entry name" value="GGDEF"/>
    <property type="match status" value="1"/>
</dbReference>
<dbReference type="EMBL" id="FWXI01000012">
    <property type="protein sequence ID" value="SMC89333.1"/>
    <property type="molecule type" value="Genomic_DNA"/>
</dbReference>
<feature type="modified residue" description="Phosphohistidine" evidence="1">
    <location>
        <position position="55"/>
    </location>
</feature>
<dbReference type="GO" id="GO:1902201">
    <property type="term" value="P:negative regulation of bacterial-type flagellum-dependent cell motility"/>
    <property type="evidence" value="ECO:0007669"/>
    <property type="project" value="TreeGrafter"/>
</dbReference>
<dbReference type="InterPro" id="IPR011006">
    <property type="entry name" value="CheY-like_superfamily"/>
</dbReference>
<dbReference type="PROSITE" id="PS50110">
    <property type="entry name" value="RESPONSE_REGULATORY"/>
    <property type="match status" value="2"/>
</dbReference>
<keyword evidence="2" id="KW-0597">Phosphoprotein</keyword>
<organism evidence="6 7">
    <name type="scientific">Sporomusa malonica</name>
    <dbReference type="NCBI Taxonomy" id="112901"/>
    <lineage>
        <taxon>Bacteria</taxon>
        <taxon>Bacillati</taxon>
        <taxon>Bacillota</taxon>
        <taxon>Negativicutes</taxon>
        <taxon>Selenomonadales</taxon>
        <taxon>Sporomusaceae</taxon>
        <taxon>Sporomusa</taxon>
    </lineage>
</organism>
<dbReference type="Gene3D" id="1.20.120.160">
    <property type="entry name" value="HPT domain"/>
    <property type="match status" value="1"/>
</dbReference>
<feature type="domain" description="Response regulatory" evidence="3">
    <location>
        <begin position="263"/>
        <end position="379"/>
    </location>
</feature>
<dbReference type="RefSeq" id="WP_084576424.1">
    <property type="nucleotide sequence ID" value="NZ_CP155572.1"/>
</dbReference>
<evidence type="ECO:0000259" key="5">
    <source>
        <dbReference type="PROSITE" id="PS50894"/>
    </source>
</evidence>
<feature type="modified residue" description="4-aspartylphosphate" evidence="2">
    <location>
        <position position="186"/>
    </location>
</feature>
<protein>
    <submittedName>
        <fullName evidence="6">Response regulator receiver modulated diguanylate cyclase</fullName>
    </submittedName>
</protein>
<gene>
    <name evidence="6" type="ORF">SAMN04488500_11214</name>
</gene>
<dbReference type="Gene3D" id="3.40.50.2300">
    <property type="match status" value="2"/>
</dbReference>
<evidence type="ECO:0000259" key="4">
    <source>
        <dbReference type="PROSITE" id="PS50887"/>
    </source>
</evidence>
<dbReference type="Gene3D" id="3.30.70.270">
    <property type="match status" value="1"/>
</dbReference>
<dbReference type="PANTHER" id="PTHR45138">
    <property type="entry name" value="REGULATORY COMPONENTS OF SENSORY TRANSDUCTION SYSTEM"/>
    <property type="match status" value="1"/>
</dbReference>
<dbReference type="SMART" id="SM00448">
    <property type="entry name" value="REC"/>
    <property type="match status" value="2"/>
</dbReference>
<dbReference type="GO" id="GO:0052621">
    <property type="term" value="F:diguanylate cyclase activity"/>
    <property type="evidence" value="ECO:0007669"/>
    <property type="project" value="TreeGrafter"/>
</dbReference>
<sequence length="561" mass="63458">MSENKRLISKRMKLLQEAYSRELPSKIEALEYTWQELLVTKKIDKYIIELMRAFHSMAGTASSFGYSKVGEYARDGESVLKAILGSCQISADAENTMQHCIKGMKAVVEAAESQENYEVELGISQTRLECDCQTRKTVIMVDDDEHFLANLAFQLECFGYKVFKFHRLQEVEEALPQLEPAGIIMDMVFPEGEIAGADAVRRLRTMKSYHIPVIFLSRRNDIHSRLAAVKVGSDAYFVKPVRPIDLVDKLDNLTKAEEPELCRVLIVDDDKIMADYHAALLELNGMKTFTLRDSLQILEYLSIFNPDLILLDLNMPECNGYEIAKLIRQVPAYFRIPIVFLSGEKNLELQMQAMATGGDDFITKPVQPEHFICSVRLRAERMRMLRQYMERDGLSGLYNHSVMKQHIERLFLQALRTNNPITLAMIDLDSFKNVNDTYGHVAGDMVILSIARLLEQRLRGTDIIGRMGGEEFAVIMPNTPVGYAYKVIEEIRAKFESMCHESVNGTFHATFSCGLAGLPGYTDPTGLYNAADKALYEAKALGRNLIHMAPTNDESIMKGVN</sequence>
<dbReference type="Proteomes" id="UP000192738">
    <property type="component" value="Unassembled WGS sequence"/>
</dbReference>
<dbReference type="PROSITE" id="PS50894">
    <property type="entry name" value="HPT"/>
    <property type="match status" value="1"/>
</dbReference>
<accession>A0A1W2CVR7</accession>
<dbReference type="InterPro" id="IPR000160">
    <property type="entry name" value="GGDEF_dom"/>
</dbReference>
<dbReference type="NCBIfam" id="TIGR00254">
    <property type="entry name" value="GGDEF"/>
    <property type="match status" value="1"/>
</dbReference>
<dbReference type="GO" id="GO:0043709">
    <property type="term" value="P:cell adhesion involved in single-species biofilm formation"/>
    <property type="evidence" value="ECO:0007669"/>
    <property type="project" value="TreeGrafter"/>
</dbReference>
<feature type="domain" description="Response regulatory" evidence="3">
    <location>
        <begin position="137"/>
        <end position="254"/>
    </location>
</feature>
<name>A0A1W2CVR7_9FIRM</name>
<dbReference type="Pfam" id="PF00990">
    <property type="entry name" value="GGDEF"/>
    <property type="match status" value="1"/>
</dbReference>
<dbReference type="GO" id="GO:0005886">
    <property type="term" value="C:plasma membrane"/>
    <property type="evidence" value="ECO:0007669"/>
    <property type="project" value="TreeGrafter"/>
</dbReference>
<dbReference type="InterPro" id="IPR043128">
    <property type="entry name" value="Rev_trsase/Diguanyl_cyclase"/>
</dbReference>
<dbReference type="PROSITE" id="PS50887">
    <property type="entry name" value="GGDEF"/>
    <property type="match status" value="1"/>
</dbReference>
<feature type="domain" description="GGDEF" evidence="4">
    <location>
        <begin position="419"/>
        <end position="551"/>
    </location>
</feature>
<dbReference type="PANTHER" id="PTHR45138:SF9">
    <property type="entry name" value="DIGUANYLATE CYCLASE DGCM-RELATED"/>
    <property type="match status" value="1"/>
</dbReference>
<dbReference type="CDD" id="cd00156">
    <property type="entry name" value="REC"/>
    <property type="match status" value="2"/>
</dbReference>
<dbReference type="CDD" id="cd01949">
    <property type="entry name" value="GGDEF"/>
    <property type="match status" value="1"/>
</dbReference>
<evidence type="ECO:0000256" key="2">
    <source>
        <dbReference type="PROSITE-ProRule" id="PRU00169"/>
    </source>
</evidence>
<dbReference type="SUPFAM" id="SSF55073">
    <property type="entry name" value="Nucleotide cyclase"/>
    <property type="match status" value="1"/>
</dbReference>
<dbReference type="InterPro" id="IPR050469">
    <property type="entry name" value="Diguanylate_Cyclase"/>
</dbReference>
<dbReference type="Pfam" id="PF00072">
    <property type="entry name" value="Response_reg"/>
    <property type="match status" value="2"/>
</dbReference>
<dbReference type="InterPro" id="IPR036641">
    <property type="entry name" value="HPT_dom_sf"/>
</dbReference>
<dbReference type="InterPro" id="IPR008207">
    <property type="entry name" value="Sig_transdc_His_kin_Hpt_dom"/>
</dbReference>
<dbReference type="STRING" id="112901.SAMN04488500_11214"/>
<dbReference type="SUPFAM" id="SSF52172">
    <property type="entry name" value="CheY-like"/>
    <property type="match status" value="2"/>
</dbReference>
<evidence type="ECO:0000259" key="3">
    <source>
        <dbReference type="PROSITE" id="PS50110"/>
    </source>
</evidence>
<proteinExistence type="predicted"/>
<dbReference type="OrthoDB" id="9805474at2"/>
<evidence type="ECO:0000313" key="7">
    <source>
        <dbReference type="Proteomes" id="UP000192738"/>
    </source>
</evidence>
<dbReference type="SUPFAM" id="SSF47226">
    <property type="entry name" value="Histidine-containing phosphotransfer domain, HPT domain"/>
    <property type="match status" value="1"/>
</dbReference>
<feature type="domain" description="HPt" evidence="5">
    <location>
        <begin position="8"/>
        <end position="111"/>
    </location>
</feature>